<dbReference type="Gene3D" id="3.40.50.720">
    <property type="entry name" value="NAD(P)-binding Rossmann-like Domain"/>
    <property type="match status" value="1"/>
</dbReference>
<dbReference type="InterPro" id="IPR003777">
    <property type="entry name" value="XdhC_CoxI"/>
</dbReference>
<dbReference type="InterPro" id="IPR027051">
    <property type="entry name" value="XdhC_Rossmann_dom"/>
</dbReference>
<evidence type="ECO:0000313" key="4">
    <source>
        <dbReference type="Proteomes" id="UP000746649"/>
    </source>
</evidence>
<dbReference type="Pfam" id="PF13478">
    <property type="entry name" value="XdhC_C"/>
    <property type="match status" value="1"/>
</dbReference>
<protein>
    <submittedName>
        <fullName evidence="3">XdhC family protein</fullName>
    </submittedName>
</protein>
<dbReference type="Proteomes" id="UP000746649">
    <property type="component" value="Unassembled WGS sequence"/>
</dbReference>
<comment type="caution">
    <text evidence="3">The sequence shown here is derived from an EMBL/GenBank/DDBJ whole genome shotgun (WGS) entry which is preliminary data.</text>
</comment>
<name>A0ABS0ZY10_9ENTR</name>
<dbReference type="PANTHER" id="PTHR30388">
    <property type="entry name" value="ALDEHYDE OXIDOREDUCTASE MOLYBDENUM COFACTOR ASSEMBLY PROTEIN"/>
    <property type="match status" value="1"/>
</dbReference>
<evidence type="ECO:0000313" key="3">
    <source>
        <dbReference type="EMBL" id="MBJ8383681.1"/>
    </source>
</evidence>
<evidence type="ECO:0000259" key="2">
    <source>
        <dbReference type="Pfam" id="PF13478"/>
    </source>
</evidence>
<organism evidence="3 4">
    <name type="scientific">Citrobacter sedlakii</name>
    <dbReference type="NCBI Taxonomy" id="67826"/>
    <lineage>
        <taxon>Bacteria</taxon>
        <taxon>Pseudomonadati</taxon>
        <taxon>Pseudomonadota</taxon>
        <taxon>Gammaproteobacteria</taxon>
        <taxon>Enterobacterales</taxon>
        <taxon>Enterobacteriaceae</taxon>
        <taxon>Citrobacter</taxon>
        <taxon>Citrobacter freundii complex</taxon>
    </lineage>
</organism>
<evidence type="ECO:0000259" key="1">
    <source>
        <dbReference type="Pfam" id="PF02625"/>
    </source>
</evidence>
<dbReference type="Pfam" id="PF02625">
    <property type="entry name" value="XdhC_CoxI"/>
    <property type="match status" value="1"/>
</dbReference>
<sequence>MQQSLIGLTDAPCRTPQAAFLTDDSRDILRFALEALANGMGAALVTLVDIRGGAARPLGAQMTVREDGQYCGFVSGGCVEGAVAFEAMEAIRCAQDRTVRYGEGSPWFDIVLPCGGGITLNIHTLRSAQPLHEVLHQLERRQPVTLRYCPTSQTLAVQPGYSKTRWRNGEFALGFRPCVRVMIFGRSVEAQTTALLAEAAGYDVQLCADATFFPPPDADTAVLLLWHDLDREFPVLQAALAAKPFYIGALGSYRTHQKRVARLCEHGWRQKDIARINAPVGIFPKARDARSLALSVLADVAATRLKSEAS</sequence>
<feature type="domain" description="XdhC- CoxI" evidence="1">
    <location>
        <begin position="36"/>
        <end position="102"/>
    </location>
</feature>
<accession>A0ABS0ZY10</accession>
<dbReference type="EMBL" id="JADWND010000018">
    <property type="protein sequence ID" value="MBJ8383681.1"/>
    <property type="molecule type" value="Genomic_DNA"/>
</dbReference>
<reference evidence="3 4" key="1">
    <citation type="submission" date="2020-11" db="EMBL/GenBank/DDBJ databases">
        <title>Enhanced detection system for hospital associated transmission using whole genome sequencing surveillance.</title>
        <authorList>
            <person name="Harrison L.H."/>
            <person name="Van Tyne D."/>
            <person name="Marsh J.W."/>
            <person name="Griffith M.P."/>
            <person name="Snyder D.J."/>
            <person name="Cooper V.S."/>
            <person name="Mustapha M."/>
        </authorList>
    </citation>
    <scope>NUCLEOTIDE SEQUENCE [LARGE SCALE GENOMIC DNA]</scope>
    <source>
        <strain evidence="3 4">CB00117</strain>
    </source>
</reference>
<dbReference type="InterPro" id="IPR052698">
    <property type="entry name" value="MoCofactor_Util/Proc"/>
</dbReference>
<proteinExistence type="predicted"/>
<dbReference type="RefSeq" id="WP_200036091.1">
    <property type="nucleotide sequence ID" value="NZ_JADWND010000018.1"/>
</dbReference>
<gene>
    <name evidence="3" type="ORF">I6M88_22320</name>
</gene>
<dbReference type="PANTHER" id="PTHR30388:SF4">
    <property type="entry name" value="MOLYBDENUM COFACTOR INSERTION CHAPERONE PAOD"/>
    <property type="match status" value="1"/>
</dbReference>
<keyword evidence="4" id="KW-1185">Reference proteome</keyword>
<feature type="domain" description="XdhC Rossmann" evidence="2">
    <location>
        <begin position="181"/>
        <end position="300"/>
    </location>
</feature>